<dbReference type="PANTHER" id="PTHR31836:SF22">
    <property type="entry name" value="RLPA-LIKE PROTEIN DOUBLE-PSI BETA-BARREL DOMAIN-CONTAINING PROTEIN"/>
    <property type="match status" value="1"/>
</dbReference>
<feature type="chain" id="PRO_5033994490" description="Barwin domain-containing protein" evidence="2">
    <location>
        <begin position="20"/>
        <end position="173"/>
    </location>
</feature>
<evidence type="ECO:0000313" key="5">
    <source>
        <dbReference type="Proteomes" id="UP000650833"/>
    </source>
</evidence>
<dbReference type="Pfam" id="PF00967">
    <property type="entry name" value="Barwin"/>
    <property type="match status" value="1"/>
</dbReference>
<evidence type="ECO:0000313" key="4">
    <source>
        <dbReference type="EMBL" id="KAG2199754.1"/>
    </source>
</evidence>
<dbReference type="GO" id="GO:0042742">
    <property type="term" value="P:defense response to bacterium"/>
    <property type="evidence" value="ECO:0007669"/>
    <property type="project" value="InterPro"/>
</dbReference>
<dbReference type="EMBL" id="JAEPRC010000340">
    <property type="protein sequence ID" value="KAG2199754.1"/>
    <property type="molecule type" value="Genomic_DNA"/>
</dbReference>
<keyword evidence="1 2" id="KW-0732">Signal</keyword>
<gene>
    <name evidence="4" type="ORF">INT46_007031</name>
</gene>
<dbReference type="CDD" id="cd22191">
    <property type="entry name" value="DPBB_RlpA_EXP_N-like"/>
    <property type="match status" value="1"/>
</dbReference>
<dbReference type="PANTHER" id="PTHR31836">
    <property type="match status" value="1"/>
</dbReference>
<dbReference type="OrthoDB" id="623670at2759"/>
<dbReference type="GO" id="GO:0050832">
    <property type="term" value="P:defense response to fungus"/>
    <property type="evidence" value="ECO:0007669"/>
    <property type="project" value="InterPro"/>
</dbReference>
<sequence>MKYILIVYIFTFLFALSQAANSTPDGRRGVARIMGMSALSEYSNEKNSLDKRDRVTWYSGQDLKMAACFSGRNNLPRVDAKFGDMIGAMAMNGFEQCNKCMQITNNRQRNKKIIVQIIDKCAACKIGKAIDLTPGAFKKLAPNENLDVGVLDISFKPVKCPSGGIFDVLAKLL</sequence>
<name>A0A8H7QVV6_9FUNG</name>
<keyword evidence="5" id="KW-1185">Reference proteome</keyword>
<dbReference type="Proteomes" id="UP000650833">
    <property type="component" value="Unassembled WGS sequence"/>
</dbReference>
<evidence type="ECO:0000256" key="2">
    <source>
        <dbReference type="SAM" id="SignalP"/>
    </source>
</evidence>
<organism evidence="4 5">
    <name type="scientific">Mucor plumbeus</name>
    <dbReference type="NCBI Taxonomy" id="97098"/>
    <lineage>
        <taxon>Eukaryota</taxon>
        <taxon>Fungi</taxon>
        <taxon>Fungi incertae sedis</taxon>
        <taxon>Mucoromycota</taxon>
        <taxon>Mucoromycotina</taxon>
        <taxon>Mucoromycetes</taxon>
        <taxon>Mucorales</taxon>
        <taxon>Mucorineae</taxon>
        <taxon>Mucoraceae</taxon>
        <taxon>Mucor</taxon>
    </lineage>
</organism>
<evidence type="ECO:0000259" key="3">
    <source>
        <dbReference type="Pfam" id="PF00967"/>
    </source>
</evidence>
<evidence type="ECO:0000256" key="1">
    <source>
        <dbReference type="ARBA" id="ARBA00022729"/>
    </source>
</evidence>
<dbReference type="Gene3D" id="2.40.40.10">
    <property type="entry name" value="RlpA-like domain"/>
    <property type="match status" value="1"/>
</dbReference>
<proteinExistence type="predicted"/>
<feature type="signal peptide" evidence="2">
    <location>
        <begin position="1"/>
        <end position="19"/>
    </location>
</feature>
<feature type="domain" description="Barwin" evidence="3">
    <location>
        <begin position="91"/>
        <end position="160"/>
    </location>
</feature>
<dbReference type="InterPro" id="IPR036908">
    <property type="entry name" value="RlpA-like_sf"/>
</dbReference>
<dbReference type="InterPro" id="IPR051477">
    <property type="entry name" value="Expansin_CellWall"/>
</dbReference>
<protein>
    <recommendedName>
        <fullName evidence="3">Barwin domain-containing protein</fullName>
    </recommendedName>
</protein>
<accession>A0A8H7QVV6</accession>
<dbReference type="SUPFAM" id="SSF50685">
    <property type="entry name" value="Barwin-like endoglucanases"/>
    <property type="match status" value="1"/>
</dbReference>
<reference evidence="4" key="1">
    <citation type="submission" date="2020-12" db="EMBL/GenBank/DDBJ databases">
        <title>Metabolic potential, ecology and presence of endohyphal bacteria is reflected in genomic diversity of Mucoromycotina.</title>
        <authorList>
            <person name="Muszewska A."/>
            <person name="Okrasinska A."/>
            <person name="Steczkiewicz K."/>
            <person name="Drgas O."/>
            <person name="Orlowska M."/>
            <person name="Perlinska-Lenart U."/>
            <person name="Aleksandrzak-Piekarczyk T."/>
            <person name="Szatraj K."/>
            <person name="Zielenkiewicz U."/>
            <person name="Pilsyk S."/>
            <person name="Malc E."/>
            <person name="Mieczkowski P."/>
            <person name="Kruszewska J.S."/>
            <person name="Biernat P."/>
            <person name="Pawlowska J."/>
        </authorList>
    </citation>
    <scope>NUCLEOTIDE SEQUENCE</scope>
    <source>
        <strain evidence="4">CBS 226.32</strain>
    </source>
</reference>
<comment type="caution">
    <text evidence="4">The sequence shown here is derived from an EMBL/GenBank/DDBJ whole genome shotgun (WGS) entry which is preliminary data.</text>
</comment>
<dbReference type="AlphaFoldDB" id="A0A8H7QVV6"/>
<dbReference type="InterPro" id="IPR001153">
    <property type="entry name" value="Barwin_dom"/>
</dbReference>